<gene>
    <name evidence="1" type="ORF">MSG28_003984</name>
</gene>
<proteinExistence type="predicted"/>
<keyword evidence="2" id="KW-1185">Reference proteome</keyword>
<name>A0ACC0KGW0_CHOFU</name>
<organism evidence="1 2">
    <name type="scientific">Choristoneura fumiferana</name>
    <name type="common">Spruce budworm moth</name>
    <name type="synonym">Archips fumiferana</name>
    <dbReference type="NCBI Taxonomy" id="7141"/>
    <lineage>
        <taxon>Eukaryota</taxon>
        <taxon>Metazoa</taxon>
        <taxon>Ecdysozoa</taxon>
        <taxon>Arthropoda</taxon>
        <taxon>Hexapoda</taxon>
        <taxon>Insecta</taxon>
        <taxon>Pterygota</taxon>
        <taxon>Neoptera</taxon>
        <taxon>Endopterygota</taxon>
        <taxon>Lepidoptera</taxon>
        <taxon>Glossata</taxon>
        <taxon>Ditrysia</taxon>
        <taxon>Tortricoidea</taxon>
        <taxon>Tortricidae</taxon>
        <taxon>Tortricinae</taxon>
        <taxon>Choristoneura</taxon>
    </lineage>
</organism>
<dbReference type="Proteomes" id="UP001064048">
    <property type="component" value="Chromosome 6"/>
</dbReference>
<accession>A0ACC0KGW0</accession>
<sequence>MANEQVGLLMAALLAAPPSPYLSMCLSRVCMWSCSSSARSSISTNIYSFTDLGLHDKKICTRNDSFTDHGFHDKHIKVEGFTWGVAIKLKMSDAPPAAPVVTEPVKPAEALPMTLVVVSGISGGLFVLLPILVRKGPNRGWATVYISQMRPLMGPRMHNTSLAWMRYAWMGLGLNESDGNATDSNVTETEAFELYLD</sequence>
<reference evidence="1 2" key="1">
    <citation type="journal article" date="2022" name="Genome Biol. Evol.">
        <title>The Spruce Budworm Genome: Reconstructing the Evolutionary History of Antifreeze Proteins.</title>
        <authorList>
            <person name="Beliveau C."/>
            <person name="Gagne P."/>
            <person name="Picq S."/>
            <person name="Vernygora O."/>
            <person name="Keeling C.I."/>
            <person name="Pinkney K."/>
            <person name="Doucet D."/>
            <person name="Wen F."/>
            <person name="Johnston J.S."/>
            <person name="Maaroufi H."/>
            <person name="Boyle B."/>
            <person name="Laroche J."/>
            <person name="Dewar K."/>
            <person name="Juretic N."/>
            <person name="Blackburn G."/>
            <person name="Nisole A."/>
            <person name="Brunet B."/>
            <person name="Brandao M."/>
            <person name="Lumley L."/>
            <person name="Duan J."/>
            <person name="Quan G."/>
            <person name="Lucarotti C.J."/>
            <person name="Roe A.D."/>
            <person name="Sperling F.A.H."/>
            <person name="Levesque R.C."/>
            <person name="Cusson M."/>
        </authorList>
    </citation>
    <scope>NUCLEOTIDE SEQUENCE [LARGE SCALE GENOMIC DNA]</scope>
    <source>
        <strain evidence="1">Glfc:IPQL:Cfum</strain>
    </source>
</reference>
<evidence type="ECO:0000313" key="1">
    <source>
        <dbReference type="EMBL" id="KAI8435742.1"/>
    </source>
</evidence>
<dbReference type="EMBL" id="CM046106">
    <property type="protein sequence ID" value="KAI8435742.1"/>
    <property type="molecule type" value="Genomic_DNA"/>
</dbReference>
<evidence type="ECO:0000313" key="2">
    <source>
        <dbReference type="Proteomes" id="UP001064048"/>
    </source>
</evidence>
<comment type="caution">
    <text evidence="1">The sequence shown here is derived from an EMBL/GenBank/DDBJ whole genome shotgun (WGS) entry which is preliminary data.</text>
</comment>
<protein>
    <submittedName>
        <fullName evidence="1">Uncharacterized protein</fullName>
    </submittedName>
</protein>